<gene>
    <name evidence="23" type="ORF">J3U88_00020</name>
</gene>
<keyword evidence="8" id="KW-0547">Nucleotide-binding</keyword>
<keyword evidence="9" id="KW-0418">Kinase</keyword>
<feature type="domain" description="HAMP" evidence="21">
    <location>
        <begin position="175"/>
        <end position="227"/>
    </location>
</feature>
<keyword evidence="12" id="KW-0902">Two-component regulatory system</keyword>
<feature type="modified residue" description="Phosphohistidine" evidence="16">
    <location>
        <position position="843"/>
    </location>
</feature>
<evidence type="ECO:0000256" key="2">
    <source>
        <dbReference type="ARBA" id="ARBA00004651"/>
    </source>
</evidence>
<dbReference type="Pfam" id="PF00072">
    <property type="entry name" value="Response_reg"/>
    <property type="match status" value="2"/>
</dbReference>
<dbReference type="InterPro" id="IPR001789">
    <property type="entry name" value="Sig_transdc_resp-reg_receiver"/>
</dbReference>
<dbReference type="SUPFAM" id="SSF158472">
    <property type="entry name" value="HAMP domain-like"/>
    <property type="match status" value="1"/>
</dbReference>
<evidence type="ECO:0000256" key="13">
    <source>
        <dbReference type="ARBA" id="ARBA00023136"/>
    </source>
</evidence>
<dbReference type="SUPFAM" id="SSF47384">
    <property type="entry name" value="Homodimeric domain of signal transducing histidine kinase"/>
    <property type="match status" value="1"/>
</dbReference>
<keyword evidence="11 18" id="KW-1133">Transmembrane helix</keyword>
<dbReference type="PANTHER" id="PTHR45339">
    <property type="entry name" value="HYBRID SIGNAL TRANSDUCTION HISTIDINE KINASE J"/>
    <property type="match status" value="1"/>
</dbReference>
<dbReference type="InterPro" id="IPR005467">
    <property type="entry name" value="His_kinase_dom"/>
</dbReference>
<dbReference type="AlphaFoldDB" id="A0A8J7QD22"/>
<dbReference type="InterPro" id="IPR036641">
    <property type="entry name" value="HPT_dom_sf"/>
</dbReference>
<evidence type="ECO:0000259" key="19">
    <source>
        <dbReference type="PROSITE" id="PS50109"/>
    </source>
</evidence>
<keyword evidence="13 18" id="KW-0472">Membrane</keyword>
<evidence type="ECO:0000256" key="10">
    <source>
        <dbReference type="ARBA" id="ARBA00022840"/>
    </source>
</evidence>
<dbReference type="Pfam" id="PF00672">
    <property type="entry name" value="HAMP"/>
    <property type="match status" value="1"/>
</dbReference>
<evidence type="ECO:0000256" key="15">
    <source>
        <dbReference type="ARBA" id="ARBA00068150"/>
    </source>
</evidence>
<dbReference type="SUPFAM" id="SSF47226">
    <property type="entry name" value="Histidine-containing phosphotransfer domain, HPT domain"/>
    <property type="match status" value="1"/>
</dbReference>
<dbReference type="CDD" id="cd17546">
    <property type="entry name" value="REC_hyHK_CKI1_RcsC-like"/>
    <property type="match status" value="1"/>
</dbReference>
<protein>
    <recommendedName>
        <fullName evidence="15">Sensory/regulatory protein RpfC</fullName>
        <ecNumber evidence="3">2.7.13.3</ecNumber>
    </recommendedName>
</protein>
<dbReference type="GO" id="GO:0005886">
    <property type="term" value="C:plasma membrane"/>
    <property type="evidence" value="ECO:0007669"/>
    <property type="project" value="UniProtKB-SubCell"/>
</dbReference>
<dbReference type="CDD" id="cd16922">
    <property type="entry name" value="HATPase_EvgS-ArcB-TorS-like"/>
    <property type="match status" value="1"/>
</dbReference>
<feature type="domain" description="Response regulatory" evidence="20">
    <location>
        <begin position="493"/>
        <end position="613"/>
    </location>
</feature>
<evidence type="ECO:0000256" key="16">
    <source>
        <dbReference type="PROSITE-ProRule" id="PRU00110"/>
    </source>
</evidence>
<dbReference type="SMART" id="SM00388">
    <property type="entry name" value="HisKA"/>
    <property type="match status" value="1"/>
</dbReference>
<dbReference type="GO" id="GO:0005524">
    <property type="term" value="F:ATP binding"/>
    <property type="evidence" value="ECO:0007669"/>
    <property type="project" value="UniProtKB-KW"/>
</dbReference>
<dbReference type="EMBL" id="JAFREP010000001">
    <property type="protein sequence ID" value="MBO1316823.1"/>
    <property type="molecule type" value="Genomic_DNA"/>
</dbReference>
<dbReference type="PRINTS" id="PR00344">
    <property type="entry name" value="BCTRLSENSOR"/>
</dbReference>
<keyword evidence="24" id="KW-1185">Reference proteome</keyword>
<dbReference type="PROSITE" id="PS50894">
    <property type="entry name" value="HPT"/>
    <property type="match status" value="1"/>
</dbReference>
<keyword evidence="10" id="KW-0067">ATP-binding</keyword>
<dbReference type="InterPro" id="IPR003661">
    <property type="entry name" value="HisK_dim/P_dom"/>
</dbReference>
<feature type="transmembrane region" description="Helical" evidence="18">
    <location>
        <begin position="152"/>
        <end position="173"/>
    </location>
</feature>
<evidence type="ECO:0000259" key="20">
    <source>
        <dbReference type="PROSITE" id="PS50110"/>
    </source>
</evidence>
<evidence type="ECO:0000256" key="14">
    <source>
        <dbReference type="ARBA" id="ARBA00064003"/>
    </source>
</evidence>
<keyword evidence="5 17" id="KW-0597">Phosphoprotein</keyword>
<dbReference type="CDD" id="cd06225">
    <property type="entry name" value="HAMP"/>
    <property type="match status" value="1"/>
</dbReference>
<keyword evidence="6" id="KW-0808">Transferase</keyword>
<evidence type="ECO:0000256" key="8">
    <source>
        <dbReference type="ARBA" id="ARBA00022741"/>
    </source>
</evidence>
<dbReference type="Gene3D" id="3.40.50.2300">
    <property type="match status" value="2"/>
</dbReference>
<proteinExistence type="predicted"/>
<evidence type="ECO:0000313" key="24">
    <source>
        <dbReference type="Proteomes" id="UP000664417"/>
    </source>
</evidence>
<evidence type="ECO:0000256" key="1">
    <source>
        <dbReference type="ARBA" id="ARBA00000085"/>
    </source>
</evidence>
<dbReference type="PROSITE" id="PS50110">
    <property type="entry name" value="RESPONSE_REGULATORY"/>
    <property type="match status" value="2"/>
</dbReference>
<dbReference type="InterPro" id="IPR011006">
    <property type="entry name" value="CheY-like_superfamily"/>
</dbReference>
<dbReference type="RefSeq" id="WP_207856059.1">
    <property type="nucleotide sequence ID" value="NZ_JAFREP010000001.1"/>
</dbReference>
<dbReference type="Gene3D" id="6.10.340.10">
    <property type="match status" value="1"/>
</dbReference>
<evidence type="ECO:0000256" key="7">
    <source>
        <dbReference type="ARBA" id="ARBA00022692"/>
    </source>
</evidence>
<dbReference type="FunFam" id="3.30.565.10:FF:000010">
    <property type="entry name" value="Sensor histidine kinase RcsC"/>
    <property type="match status" value="1"/>
</dbReference>
<sequence length="906" mass="99342">MKWINRRSISAKMNLVVIGCLVCFMLVPGLFFIELIVKHLREEHDEQNSYLCKLAADIYASPLAQSDYATVLSLTLGFLESENLEQIAVYNDKGINLIPAKSAATTRAFQTVEYRNTIYIKAGNQSKGIPIGEVVMTFKADDLLEEVRQVRWFLISMVILTMAMTTLMVVILLQNLIKVPIDELIESVGEVKMGNFDRRARIFADDDLGTLAGDFNDMTAHLKQVSTELTSAKQIAEKASQTKSEFLANMSHEIRTPMNAIIGFSGLALRGNLPPKLFDYLSKIELAAKNLLGIINDILDFSKIEAGKMELETVAFNMENVFQNLANVIAFRAEEKGLEIHFDIDLDVPVQLCGDPLRLGQVLLNLAGNAVKFTETGMVTVRATLERAPSEGPAAICTVRFYIEDSGIGMSQTQIDKLFQSFSQADNSITRKYGGTGLGLTISKYLVELMDGEISVNSAEGEGSTFTFTARFPMPKHPAPQRFLCPPYLAGSRILVCEDNPAVLATLTQLLKHFGLVVAGADSPETLRTVLHRRQPPRFELVLLNRTLAGRDGLALWRTVKAHAALTQAVLITMVPTLYSEEDRVKAVSAGTTLFLTKPVTPSSLFDAVVAALGRGRAQEVQPHRVRGPSTTRVGLSGLRVLVVEDNEINRQVVSELLRGEGVIVDLAENGREALDRIQDPNRPAWHAVLMDLQMPVLDGHQATRAVREWEQTRGTEKGRLPIIALTAHAMDGESERCFASGMDAFVSKPIEPAVLFETLACWAGWQGEGPPATSNNPTASPTPRAGEASILDTAMGIHRMGNNRALYLRVLASFCNEHRDAIARIKAAVAEEAFLEAATIVHNLKGVGGNLGADKLYQTILPLEKRLKGQEREGLAALIAQLDTDLQAVFEAADQCREEAQIVDA</sequence>
<dbReference type="InterPro" id="IPR036097">
    <property type="entry name" value="HisK_dim/P_sf"/>
</dbReference>
<dbReference type="EC" id="2.7.13.3" evidence="3"/>
<evidence type="ECO:0000256" key="4">
    <source>
        <dbReference type="ARBA" id="ARBA00022475"/>
    </source>
</evidence>
<dbReference type="CDD" id="cd00082">
    <property type="entry name" value="HisKA"/>
    <property type="match status" value="1"/>
</dbReference>
<dbReference type="InterPro" id="IPR003660">
    <property type="entry name" value="HAMP_dom"/>
</dbReference>
<evidence type="ECO:0000256" key="11">
    <source>
        <dbReference type="ARBA" id="ARBA00022989"/>
    </source>
</evidence>
<dbReference type="SUPFAM" id="SSF55874">
    <property type="entry name" value="ATPase domain of HSP90 chaperone/DNA topoisomerase II/histidine kinase"/>
    <property type="match status" value="1"/>
</dbReference>
<dbReference type="SMART" id="SM00387">
    <property type="entry name" value="HATPase_c"/>
    <property type="match status" value="1"/>
</dbReference>
<dbReference type="FunFam" id="1.10.287.130:FF:000002">
    <property type="entry name" value="Two-component osmosensing histidine kinase"/>
    <property type="match status" value="1"/>
</dbReference>
<name>A0A8J7QD22_9BACT</name>
<dbReference type="SMART" id="SM00448">
    <property type="entry name" value="REC"/>
    <property type="match status" value="2"/>
</dbReference>
<evidence type="ECO:0000259" key="21">
    <source>
        <dbReference type="PROSITE" id="PS50885"/>
    </source>
</evidence>
<organism evidence="23 24">
    <name type="scientific">Acanthopleuribacter pedis</name>
    <dbReference type="NCBI Taxonomy" id="442870"/>
    <lineage>
        <taxon>Bacteria</taxon>
        <taxon>Pseudomonadati</taxon>
        <taxon>Acidobacteriota</taxon>
        <taxon>Holophagae</taxon>
        <taxon>Acanthopleuribacterales</taxon>
        <taxon>Acanthopleuribacteraceae</taxon>
        <taxon>Acanthopleuribacter</taxon>
    </lineage>
</organism>
<evidence type="ECO:0000256" key="12">
    <source>
        <dbReference type="ARBA" id="ARBA00023012"/>
    </source>
</evidence>
<evidence type="ECO:0000256" key="17">
    <source>
        <dbReference type="PROSITE-ProRule" id="PRU00169"/>
    </source>
</evidence>
<feature type="domain" description="Response regulatory" evidence="20">
    <location>
        <begin position="640"/>
        <end position="764"/>
    </location>
</feature>
<evidence type="ECO:0000256" key="3">
    <source>
        <dbReference type="ARBA" id="ARBA00012438"/>
    </source>
</evidence>
<evidence type="ECO:0000256" key="18">
    <source>
        <dbReference type="SAM" id="Phobius"/>
    </source>
</evidence>
<dbReference type="Pfam" id="PF01627">
    <property type="entry name" value="Hpt"/>
    <property type="match status" value="1"/>
</dbReference>
<dbReference type="SUPFAM" id="SSF52172">
    <property type="entry name" value="CheY-like"/>
    <property type="match status" value="2"/>
</dbReference>
<dbReference type="InterPro" id="IPR004358">
    <property type="entry name" value="Sig_transdc_His_kin-like_C"/>
</dbReference>
<keyword evidence="7 18" id="KW-0812">Transmembrane</keyword>
<comment type="caution">
    <text evidence="23">The sequence shown here is derived from an EMBL/GenBank/DDBJ whole genome shotgun (WGS) entry which is preliminary data.</text>
</comment>
<evidence type="ECO:0000256" key="6">
    <source>
        <dbReference type="ARBA" id="ARBA00022679"/>
    </source>
</evidence>
<comment type="catalytic activity">
    <reaction evidence="1">
        <text>ATP + protein L-histidine = ADP + protein N-phospho-L-histidine.</text>
        <dbReference type="EC" id="2.7.13.3"/>
    </reaction>
</comment>
<comment type="subunit">
    <text evidence="14">At low DSF concentrations, interacts with RpfF.</text>
</comment>
<comment type="caution">
    <text evidence="17">Lacks conserved residue(s) required for the propagation of feature annotation.</text>
</comment>
<feature type="domain" description="Histidine kinase" evidence="19">
    <location>
        <begin position="249"/>
        <end position="474"/>
    </location>
</feature>
<dbReference type="Pfam" id="PF02518">
    <property type="entry name" value="HATPase_c"/>
    <property type="match status" value="1"/>
</dbReference>
<evidence type="ECO:0000313" key="23">
    <source>
        <dbReference type="EMBL" id="MBO1316823.1"/>
    </source>
</evidence>
<dbReference type="Gene3D" id="1.10.287.130">
    <property type="match status" value="1"/>
</dbReference>
<evidence type="ECO:0000259" key="22">
    <source>
        <dbReference type="PROSITE" id="PS50894"/>
    </source>
</evidence>
<dbReference type="PROSITE" id="PS50885">
    <property type="entry name" value="HAMP"/>
    <property type="match status" value="1"/>
</dbReference>
<dbReference type="GO" id="GO:0000155">
    <property type="term" value="F:phosphorelay sensor kinase activity"/>
    <property type="evidence" value="ECO:0007669"/>
    <property type="project" value="InterPro"/>
</dbReference>
<dbReference type="SMART" id="SM00304">
    <property type="entry name" value="HAMP"/>
    <property type="match status" value="1"/>
</dbReference>
<dbReference type="PROSITE" id="PS50109">
    <property type="entry name" value="HIS_KIN"/>
    <property type="match status" value="1"/>
</dbReference>
<dbReference type="InterPro" id="IPR003594">
    <property type="entry name" value="HATPase_dom"/>
</dbReference>
<dbReference type="Gene3D" id="1.20.120.160">
    <property type="entry name" value="HPT domain"/>
    <property type="match status" value="1"/>
</dbReference>
<comment type="subcellular location">
    <subcellularLocation>
        <location evidence="2">Cell membrane</location>
        <topology evidence="2">Multi-pass membrane protein</topology>
    </subcellularLocation>
</comment>
<dbReference type="InterPro" id="IPR036890">
    <property type="entry name" value="HATPase_C_sf"/>
</dbReference>
<accession>A0A8J7QD22</accession>
<keyword evidence="4" id="KW-1003">Cell membrane</keyword>
<feature type="modified residue" description="4-aspartylphosphate" evidence="17">
    <location>
        <position position="692"/>
    </location>
</feature>
<dbReference type="InterPro" id="IPR008207">
    <property type="entry name" value="Sig_transdc_His_kin_Hpt_dom"/>
</dbReference>
<dbReference type="Pfam" id="PF00512">
    <property type="entry name" value="HisKA"/>
    <property type="match status" value="1"/>
</dbReference>
<dbReference type="Proteomes" id="UP000664417">
    <property type="component" value="Unassembled WGS sequence"/>
</dbReference>
<reference evidence="23" key="1">
    <citation type="submission" date="2021-03" db="EMBL/GenBank/DDBJ databases">
        <authorList>
            <person name="Wang G."/>
        </authorList>
    </citation>
    <scope>NUCLEOTIDE SEQUENCE</scope>
    <source>
        <strain evidence="23">KCTC 12899</strain>
    </source>
</reference>
<evidence type="ECO:0000256" key="9">
    <source>
        <dbReference type="ARBA" id="ARBA00022777"/>
    </source>
</evidence>
<feature type="domain" description="HPt" evidence="22">
    <location>
        <begin position="804"/>
        <end position="904"/>
    </location>
</feature>
<dbReference type="PANTHER" id="PTHR45339:SF1">
    <property type="entry name" value="HYBRID SIGNAL TRANSDUCTION HISTIDINE KINASE J"/>
    <property type="match status" value="1"/>
</dbReference>
<dbReference type="Gene3D" id="3.30.565.10">
    <property type="entry name" value="Histidine kinase-like ATPase, C-terminal domain"/>
    <property type="match status" value="1"/>
</dbReference>
<feature type="transmembrane region" description="Helical" evidence="18">
    <location>
        <begin position="15"/>
        <end position="37"/>
    </location>
</feature>
<evidence type="ECO:0000256" key="5">
    <source>
        <dbReference type="ARBA" id="ARBA00022553"/>
    </source>
</evidence>